<proteinExistence type="predicted"/>
<dbReference type="SMART" id="SM00314">
    <property type="entry name" value="RA"/>
    <property type="match status" value="2"/>
</dbReference>
<feature type="domain" description="Ras-associating" evidence="2">
    <location>
        <begin position="245"/>
        <end position="336"/>
    </location>
</feature>
<protein>
    <submittedName>
        <fullName evidence="3">Phosphoinositide phospholipase C-like protein</fullName>
    </submittedName>
</protein>
<dbReference type="FunFam" id="3.10.20.90:FF:000238">
    <property type="entry name" value="Phosphoinositide phospholipase C"/>
    <property type="match status" value="1"/>
</dbReference>
<feature type="compositionally biased region" description="Basic and acidic residues" evidence="1">
    <location>
        <begin position="208"/>
        <end position="225"/>
    </location>
</feature>
<dbReference type="Gene3D" id="2.60.40.150">
    <property type="entry name" value="C2 domain"/>
    <property type="match status" value="1"/>
</dbReference>
<evidence type="ECO:0000256" key="1">
    <source>
        <dbReference type="SAM" id="MobiDB-lite"/>
    </source>
</evidence>
<comment type="caution">
    <text evidence="3">The sequence shown here is derived from an EMBL/GenBank/DDBJ whole genome shotgun (WGS) entry which is preliminary data.</text>
</comment>
<accession>A0A1Y3ALQ9</accession>
<dbReference type="SUPFAM" id="SSF54236">
    <property type="entry name" value="Ubiquitin-like"/>
    <property type="match status" value="2"/>
</dbReference>
<keyword evidence="4" id="KW-1185">Reference proteome</keyword>
<dbReference type="InterPro" id="IPR000159">
    <property type="entry name" value="RA_dom"/>
</dbReference>
<dbReference type="CDD" id="cd01780">
    <property type="entry name" value="RA2_PLC-epsilon"/>
    <property type="match status" value="1"/>
</dbReference>
<dbReference type="InterPro" id="IPR029071">
    <property type="entry name" value="Ubiquitin-like_domsf"/>
</dbReference>
<feature type="domain" description="Ras-associating" evidence="2">
    <location>
        <begin position="104"/>
        <end position="192"/>
    </location>
</feature>
<evidence type="ECO:0000313" key="4">
    <source>
        <dbReference type="Proteomes" id="UP000194236"/>
    </source>
</evidence>
<dbReference type="OrthoDB" id="269822at2759"/>
<dbReference type="InterPro" id="IPR028398">
    <property type="entry name" value="PLC-epsilon1_RA2"/>
</dbReference>
<feature type="region of interest" description="Disordered" evidence="1">
    <location>
        <begin position="206"/>
        <end position="225"/>
    </location>
</feature>
<name>A0A1Y3ALQ9_EURMA</name>
<evidence type="ECO:0000313" key="3">
    <source>
        <dbReference type="EMBL" id="OTF69369.1"/>
    </source>
</evidence>
<dbReference type="InterPro" id="IPR035892">
    <property type="entry name" value="C2_domain_sf"/>
</dbReference>
<dbReference type="Gene3D" id="3.10.20.90">
    <property type="entry name" value="Phosphatidylinositol 3-kinase Catalytic Subunit, Chain A, domain 1"/>
    <property type="match status" value="2"/>
</dbReference>
<dbReference type="CDD" id="cd17114">
    <property type="entry name" value="RA_PLC-epsilon"/>
    <property type="match status" value="1"/>
</dbReference>
<feature type="compositionally biased region" description="Basic and acidic residues" evidence="1">
    <location>
        <begin position="417"/>
        <end position="433"/>
    </location>
</feature>
<dbReference type="Proteomes" id="UP000194236">
    <property type="component" value="Unassembled WGS sequence"/>
</dbReference>
<dbReference type="GO" id="GO:0007165">
    <property type="term" value="P:signal transduction"/>
    <property type="evidence" value="ECO:0007669"/>
    <property type="project" value="InterPro"/>
</dbReference>
<dbReference type="AlphaFoldDB" id="A0A1Y3ALQ9"/>
<gene>
    <name evidence="3" type="ORF">BLA29_005125</name>
</gene>
<organism evidence="3 4">
    <name type="scientific">Euroglyphus maynei</name>
    <name type="common">Mayne's house dust mite</name>
    <dbReference type="NCBI Taxonomy" id="6958"/>
    <lineage>
        <taxon>Eukaryota</taxon>
        <taxon>Metazoa</taxon>
        <taxon>Ecdysozoa</taxon>
        <taxon>Arthropoda</taxon>
        <taxon>Chelicerata</taxon>
        <taxon>Arachnida</taxon>
        <taxon>Acari</taxon>
        <taxon>Acariformes</taxon>
        <taxon>Sarcoptiformes</taxon>
        <taxon>Astigmata</taxon>
        <taxon>Psoroptidia</taxon>
        <taxon>Analgoidea</taxon>
        <taxon>Pyroglyphidae</taxon>
        <taxon>Pyroglyphinae</taxon>
        <taxon>Euroglyphus</taxon>
    </lineage>
</organism>
<feature type="region of interest" description="Disordered" evidence="1">
    <location>
        <begin position="411"/>
        <end position="444"/>
    </location>
</feature>
<sequence length="462" mass="53527">MNQMVAQITLPVKCLRQGYRHLRLRSVLNQNLPLHLSTLFIYSSYEEEGLDIHSDTSTDQLQLPRDNKLSRIDLNKLDSTKIEPISTSSVKRRMFFLVVHGVIPEESSTILKITQDSTVNDVIAQALYKANKPNESVNDYVLLEEVDKGWEKTRPGDRSALTQRILDPNERPLEAQNNWKGDGKFILKRLADDPSTRAWMTTIRSASAHKENSHSSEKEISGEWEDKKRDENETFLVCIYNVSKDQPYTILKSLVTSTAQDIITQALHKAHRSEDPKKFVLVEEIENFIDTQPPNETKSNKNCVSYRRVLKNDENIYNVQTQWKNKGKFELKYHSDITANDNTVMKLSSLQQSTRYSIQMNTRDSLRKLSRMHRTYSKHFYRKESDDSLQRSTNQQERSMVINPNIVAMNDQQSRQVHSDGELSSLKDERTENDTNETNLSSFSRLKRLSMKRLKKLGNISK</sequence>
<dbReference type="PROSITE" id="PS50200">
    <property type="entry name" value="RA"/>
    <property type="match status" value="2"/>
</dbReference>
<reference evidence="3 4" key="1">
    <citation type="submission" date="2017-03" db="EMBL/GenBank/DDBJ databases">
        <title>Genome Survey of Euroglyphus maynei.</title>
        <authorList>
            <person name="Arlian L.G."/>
            <person name="Morgan M.S."/>
            <person name="Rider S.D."/>
        </authorList>
    </citation>
    <scope>NUCLEOTIDE SEQUENCE [LARGE SCALE GENOMIC DNA]</scope>
    <source>
        <strain evidence="3">Arlian Lab</strain>
        <tissue evidence="3">Whole body</tissue>
    </source>
</reference>
<evidence type="ECO:0000259" key="2">
    <source>
        <dbReference type="PROSITE" id="PS50200"/>
    </source>
</evidence>
<dbReference type="Pfam" id="PF00788">
    <property type="entry name" value="RA"/>
    <property type="match status" value="2"/>
</dbReference>
<dbReference type="EMBL" id="MUJZ01070921">
    <property type="protein sequence ID" value="OTF69369.1"/>
    <property type="molecule type" value="Genomic_DNA"/>
</dbReference>